<name>A0A5B9D9D6_9ARCH</name>
<dbReference type="Pfam" id="PF01797">
    <property type="entry name" value="Y1_Tnp"/>
    <property type="match status" value="1"/>
</dbReference>
<accession>A0A5B9D9D6</accession>
<evidence type="ECO:0000313" key="3">
    <source>
        <dbReference type="Proteomes" id="UP000321408"/>
    </source>
</evidence>
<proteinExistence type="predicted"/>
<dbReference type="AlphaFoldDB" id="A0A5B9D9D6"/>
<dbReference type="GO" id="GO:0004803">
    <property type="term" value="F:transposase activity"/>
    <property type="evidence" value="ECO:0007669"/>
    <property type="project" value="InterPro"/>
</dbReference>
<dbReference type="GO" id="GO:0003677">
    <property type="term" value="F:DNA binding"/>
    <property type="evidence" value="ECO:0007669"/>
    <property type="project" value="InterPro"/>
</dbReference>
<feature type="domain" description="Transposase IS200-like" evidence="1">
    <location>
        <begin position="7"/>
        <end position="141"/>
    </location>
</feature>
<dbReference type="Gene3D" id="3.30.70.1290">
    <property type="entry name" value="Transposase IS200-like"/>
    <property type="match status" value="1"/>
</dbReference>
<dbReference type="InterPro" id="IPR036515">
    <property type="entry name" value="Transposase_17_sf"/>
</dbReference>
<organism evidence="2 3">
    <name type="scientific">Promethearchaeum syntrophicum</name>
    <dbReference type="NCBI Taxonomy" id="2594042"/>
    <lineage>
        <taxon>Archaea</taxon>
        <taxon>Promethearchaeati</taxon>
        <taxon>Promethearchaeota</taxon>
        <taxon>Promethearchaeia</taxon>
        <taxon>Promethearchaeales</taxon>
        <taxon>Promethearchaeaceae</taxon>
        <taxon>Promethearchaeum</taxon>
    </lineage>
</organism>
<dbReference type="Proteomes" id="UP000321408">
    <property type="component" value="Chromosome"/>
</dbReference>
<dbReference type="RefSeq" id="WP_147662595.1">
    <property type="nucleotide sequence ID" value="NZ_CP042905.2"/>
</dbReference>
<reference evidence="2 3" key="1">
    <citation type="journal article" date="2020" name="Nature">
        <title>Isolation of an archaeon at the prokaryote-eukaryote interface.</title>
        <authorList>
            <person name="Imachi H."/>
            <person name="Nobu M.K."/>
            <person name="Nakahara N."/>
            <person name="Morono Y."/>
            <person name="Ogawara M."/>
            <person name="Takaki Y."/>
            <person name="Takano Y."/>
            <person name="Uematsu K."/>
            <person name="Ikuta T."/>
            <person name="Ito M."/>
            <person name="Matsui Y."/>
            <person name="Miyazaki M."/>
            <person name="Murata K."/>
            <person name="Saito Y."/>
            <person name="Sakai S."/>
            <person name="Song C."/>
            <person name="Tasumi E."/>
            <person name="Yamanaka Y."/>
            <person name="Yamaguchi T."/>
            <person name="Kamagata Y."/>
            <person name="Tamaki H."/>
            <person name="Takai K."/>
        </authorList>
    </citation>
    <scope>NUCLEOTIDE SEQUENCE [LARGE SCALE GENOMIC DNA]</scope>
    <source>
        <strain evidence="2 3">MK-D1</strain>
    </source>
</reference>
<dbReference type="InterPro" id="IPR002686">
    <property type="entry name" value="Transposase_17"/>
</dbReference>
<dbReference type="EMBL" id="CP042905">
    <property type="protein sequence ID" value="QEE15693.1"/>
    <property type="molecule type" value="Genomic_DNA"/>
</dbReference>
<evidence type="ECO:0000259" key="1">
    <source>
        <dbReference type="Pfam" id="PF01797"/>
    </source>
</evidence>
<dbReference type="GO" id="GO:0006313">
    <property type="term" value="P:DNA transposition"/>
    <property type="evidence" value="ECO:0007669"/>
    <property type="project" value="InterPro"/>
</dbReference>
<dbReference type="GeneID" id="41329514"/>
<keyword evidence="3" id="KW-1185">Reference proteome</keyword>
<evidence type="ECO:0000313" key="2">
    <source>
        <dbReference type="EMBL" id="QEE15693.1"/>
    </source>
</evidence>
<dbReference type="KEGG" id="psyt:DSAG12_01520"/>
<protein>
    <submittedName>
        <fullName evidence="2">Transposase</fullName>
    </submittedName>
</protein>
<sequence>MKLIEFLRYECIFCTKGDKSLFTTKELKDKMEDIITNYFNLEKNDDDVKLISVYLEKKHIEIIFEAKSQTDLSVYGEKKTKKDLMKLTKFISNLKSVSSRRFLQHLSPIKSGTSGIWTKNYLLATQEHQLEQKIKSFLQAQEYKSIL</sequence>
<gene>
    <name evidence="2" type="ORF">DSAG12_01520</name>
</gene>
<reference evidence="2 3" key="2">
    <citation type="journal article" date="2024" name="Int. J. Syst. Evol. Microbiol.">
        <title>Promethearchaeum syntrophicum gen. nov., sp. nov., an anaerobic, obligately syntrophic archaeon, the first isolate of the lineage 'Asgard' archaea, and proposal of the new archaeal phylum Promethearchaeota phyl. nov. and kingdom Promethearchaeati regn. nov.</title>
        <authorList>
            <person name="Imachi H."/>
            <person name="Nobu M.K."/>
            <person name="Kato S."/>
            <person name="Takaki Y."/>
            <person name="Miyazaki M."/>
            <person name="Miyata M."/>
            <person name="Ogawara M."/>
            <person name="Saito Y."/>
            <person name="Sakai S."/>
            <person name="Tahara Y.O."/>
            <person name="Takano Y."/>
            <person name="Tasumi E."/>
            <person name="Uematsu K."/>
            <person name="Yoshimura T."/>
            <person name="Itoh T."/>
            <person name="Ohkuma M."/>
            <person name="Takai K."/>
        </authorList>
    </citation>
    <scope>NUCLEOTIDE SEQUENCE [LARGE SCALE GENOMIC DNA]</scope>
    <source>
        <strain evidence="2 3">MK-D1</strain>
    </source>
</reference>
<dbReference type="SUPFAM" id="SSF143422">
    <property type="entry name" value="Transposase IS200-like"/>
    <property type="match status" value="1"/>
</dbReference>